<dbReference type="KEGG" id="psab:PSAB_16280"/>
<dbReference type="eggNOG" id="ENOG503062R">
    <property type="taxonomic scope" value="Bacteria"/>
</dbReference>
<dbReference type="AlphaFoldDB" id="X5A1A0"/>
<gene>
    <name evidence="1" type="ORF">PSAB_16280</name>
</gene>
<evidence type="ECO:0000313" key="2">
    <source>
        <dbReference type="Proteomes" id="UP000019772"/>
    </source>
</evidence>
<name>X5A1A0_9BACL</name>
<accession>X5A1A0</accession>
<keyword evidence="2" id="KW-1185">Reference proteome</keyword>
<proteinExistence type="predicted"/>
<evidence type="ECO:0000313" key="1">
    <source>
        <dbReference type="EMBL" id="AHV98163.1"/>
    </source>
</evidence>
<organism evidence="1 2">
    <name type="scientific">Paenibacillus sabinae T27</name>
    <dbReference type="NCBI Taxonomy" id="1268072"/>
    <lineage>
        <taxon>Bacteria</taxon>
        <taxon>Bacillati</taxon>
        <taxon>Bacillota</taxon>
        <taxon>Bacilli</taxon>
        <taxon>Bacillales</taxon>
        <taxon>Paenibacillaceae</taxon>
        <taxon>Paenibacillus</taxon>
    </lineage>
</organism>
<dbReference type="EMBL" id="CP004078">
    <property type="protein sequence ID" value="AHV98163.1"/>
    <property type="molecule type" value="Genomic_DNA"/>
</dbReference>
<dbReference type="RefSeq" id="WP_025335660.1">
    <property type="nucleotide sequence ID" value="NZ_CP004078.1"/>
</dbReference>
<dbReference type="PATRIC" id="fig|1268072.3.peg.3365"/>
<dbReference type="HOGENOM" id="CLU_1538580_0_0_9"/>
<dbReference type="OrthoDB" id="2085873at2"/>
<reference evidence="1 2" key="1">
    <citation type="journal article" date="2014" name="PLoS Genet.">
        <title>Comparative Genomic Analysis of N2-Fixing and Non-N2-Fixing Paenibacillus spp.: Organization, Evolution and Expression of the Nitrogen Fixation Genes.</title>
        <authorList>
            <person name="Xie J.B."/>
            <person name="Du Z."/>
            <person name="Bai L."/>
            <person name="Tian C."/>
            <person name="Zhang Y."/>
            <person name="Xie J.Y."/>
            <person name="Wang T."/>
            <person name="Liu X."/>
            <person name="Chen X."/>
            <person name="Cheng Q."/>
            <person name="Chen S."/>
            <person name="Li J."/>
        </authorList>
    </citation>
    <scope>NUCLEOTIDE SEQUENCE [LARGE SCALE GENOMIC DNA]</scope>
    <source>
        <strain evidence="1 2">T27</strain>
    </source>
</reference>
<protein>
    <submittedName>
        <fullName evidence="1">Uncharacterized protein</fullName>
    </submittedName>
</protein>
<dbReference type="Proteomes" id="UP000019772">
    <property type="component" value="Chromosome"/>
</dbReference>
<sequence length="174" mass="19705">MSEFSQSYHLRANSKDDAVLLLNRAGKHGYVFESKEGWVTFVTSDADFSADEVIVANNQGILLHYVYAEDHGWELLIFNKQEMVSGYSCSWGEEFEIQMEQFDLGVVEGLVLEQGKPAGDLESLFQVADVEELFSLDPHLAYQVADLLGLTHYAWVSYDYINADPEFFKEASKV</sequence>